<dbReference type="EMBL" id="CM047745">
    <property type="protein sequence ID" value="KAJ0025901.1"/>
    <property type="molecule type" value="Genomic_DNA"/>
</dbReference>
<accession>A0ACC0XWN2</accession>
<evidence type="ECO:0000313" key="1">
    <source>
        <dbReference type="EMBL" id="KAJ0025901.1"/>
    </source>
</evidence>
<organism evidence="1 2">
    <name type="scientific">Pistacia integerrima</name>
    <dbReference type="NCBI Taxonomy" id="434235"/>
    <lineage>
        <taxon>Eukaryota</taxon>
        <taxon>Viridiplantae</taxon>
        <taxon>Streptophyta</taxon>
        <taxon>Embryophyta</taxon>
        <taxon>Tracheophyta</taxon>
        <taxon>Spermatophyta</taxon>
        <taxon>Magnoliopsida</taxon>
        <taxon>eudicotyledons</taxon>
        <taxon>Gunneridae</taxon>
        <taxon>Pentapetalae</taxon>
        <taxon>rosids</taxon>
        <taxon>malvids</taxon>
        <taxon>Sapindales</taxon>
        <taxon>Anacardiaceae</taxon>
        <taxon>Pistacia</taxon>
    </lineage>
</organism>
<evidence type="ECO:0000313" key="2">
    <source>
        <dbReference type="Proteomes" id="UP001163603"/>
    </source>
</evidence>
<dbReference type="Proteomes" id="UP001163603">
    <property type="component" value="Chromosome 10"/>
</dbReference>
<gene>
    <name evidence="1" type="ORF">Pint_07670</name>
</gene>
<proteinExistence type="predicted"/>
<sequence>MCSSSVKELAGKKKKKIALQLNNTLNLSCQEKKKLLDEEEEALHKQIHALQKWTDEMDTMNDQQLKEYLQNRPPELKTIKIQNTKPRQKARRIKKSKSSSSSNGIMASVWKFHKPDNNDSSANSDAQK</sequence>
<keyword evidence="2" id="KW-1185">Reference proteome</keyword>
<reference evidence="2" key="1">
    <citation type="journal article" date="2023" name="G3 (Bethesda)">
        <title>Genome assembly and association tests identify interacting loci associated with vigor, precocity, and sex in interspecific pistachio rootstocks.</title>
        <authorList>
            <person name="Palmer W."/>
            <person name="Jacygrad E."/>
            <person name="Sagayaradj S."/>
            <person name="Cavanaugh K."/>
            <person name="Han R."/>
            <person name="Bertier L."/>
            <person name="Beede B."/>
            <person name="Kafkas S."/>
            <person name="Golino D."/>
            <person name="Preece J."/>
            <person name="Michelmore R."/>
        </authorList>
    </citation>
    <scope>NUCLEOTIDE SEQUENCE [LARGE SCALE GENOMIC DNA]</scope>
</reference>
<protein>
    <submittedName>
        <fullName evidence="1">Uncharacterized protein</fullName>
    </submittedName>
</protein>
<comment type="caution">
    <text evidence="1">The sequence shown here is derived from an EMBL/GenBank/DDBJ whole genome shotgun (WGS) entry which is preliminary data.</text>
</comment>
<name>A0ACC0XWN2_9ROSI</name>